<dbReference type="AlphaFoldDB" id="A0A7X4GLT6"/>
<reference evidence="2 3" key="1">
    <citation type="submission" date="2019-12" db="EMBL/GenBank/DDBJ databases">
        <title>Novel species isolated from a subtropical stream in China.</title>
        <authorList>
            <person name="Lu H."/>
        </authorList>
    </citation>
    <scope>NUCLEOTIDE SEQUENCE [LARGE SCALE GENOMIC DNA]</scope>
    <source>
        <strain evidence="2 3">FT55W</strain>
    </source>
</reference>
<name>A0A7X4GLT6_9BURK</name>
<protein>
    <submittedName>
        <fullName evidence="2">Type II toxin-antitoxin system RelE/ParE family toxin</fullName>
    </submittedName>
</protein>
<dbReference type="InterPro" id="IPR007712">
    <property type="entry name" value="RelE/ParE_toxin"/>
</dbReference>
<keyword evidence="3" id="KW-1185">Reference proteome</keyword>
<dbReference type="InterPro" id="IPR035093">
    <property type="entry name" value="RelE/ParE_toxin_dom_sf"/>
</dbReference>
<organism evidence="2 3">
    <name type="scientific">Duganella rivi</name>
    <dbReference type="NCBI Taxonomy" id="2666083"/>
    <lineage>
        <taxon>Bacteria</taxon>
        <taxon>Pseudomonadati</taxon>
        <taxon>Pseudomonadota</taxon>
        <taxon>Betaproteobacteria</taxon>
        <taxon>Burkholderiales</taxon>
        <taxon>Oxalobacteraceae</taxon>
        <taxon>Telluria group</taxon>
        <taxon>Duganella</taxon>
    </lineage>
</organism>
<keyword evidence="1" id="KW-1277">Toxin-antitoxin system</keyword>
<accession>A0A7X4GLT6</accession>
<evidence type="ECO:0000256" key="1">
    <source>
        <dbReference type="ARBA" id="ARBA00022649"/>
    </source>
</evidence>
<gene>
    <name evidence="2" type="ORF">GTP45_03300</name>
</gene>
<dbReference type="RefSeq" id="WP_161012435.1">
    <property type="nucleotide sequence ID" value="NZ_WWCK01000001.1"/>
</dbReference>
<dbReference type="Proteomes" id="UP000450012">
    <property type="component" value="Unassembled WGS sequence"/>
</dbReference>
<dbReference type="EMBL" id="WWCK01000001">
    <property type="protein sequence ID" value="MYM65862.1"/>
    <property type="molecule type" value="Genomic_DNA"/>
</dbReference>
<evidence type="ECO:0000313" key="2">
    <source>
        <dbReference type="EMBL" id="MYM65862.1"/>
    </source>
</evidence>
<dbReference type="Gene3D" id="3.30.2310.20">
    <property type="entry name" value="RelE-like"/>
    <property type="match status" value="1"/>
</dbReference>
<comment type="caution">
    <text evidence="2">The sequence shown here is derived from an EMBL/GenBank/DDBJ whole genome shotgun (WGS) entry which is preliminary data.</text>
</comment>
<proteinExistence type="predicted"/>
<evidence type="ECO:0000313" key="3">
    <source>
        <dbReference type="Proteomes" id="UP000450012"/>
    </source>
</evidence>
<sequence>MKQVARSAGYLADLDAIERFIARSNPVAASQLFDRIDDQVEQLADSNFPRRRGRVPGTFELVVHKHYVVVFIETPTVVTALNVIHTSRNYP</sequence>
<dbReference type="Pfam" id="PF05016">
    <property type="entry name" value="ParE_toxin"/>
    <property type="match status" value="1"/>
</dbReference>